<dbReference type="RefSeq" id="WP_155107183.1">
    <property type="nucleotide sequence ID" value="NZ_WMJZ01000004.1"/>
</dbReference>
<name>A0A6L6IF98_9ENTR</name>
<evidence type="ECO:0000313" key="3">
    <source>
        <dbReference type="Proteomes" id="UP000477739"/>
    </source>
</evidence>
<comment type="caution">
    <text evidence="2">The sequence shown here is derived from an EMBL/GenBank/DDBJ whole genome shotgun (WGS) entry which is preliminary data.</text>
</comment>
<organism evidence="2 3">
    <name type="scientific">Intestinirhabdus alba</name>
    <dbReference type="NCBI Taxonomy" id="2899544"/>
    <lineage>
        <taxon>Bacteria</taxon>
        <taxon>Pseudomonadati</taxon>
        <taxon>Pseudomonadota</taxon>
        <taxon>Gammaproteobacteria</taxon>
        <taxon>Enterobacterales</taxon>
        <taxon>Enterobacteriaceae</taxon>
        <taxon>Intestinirhabdus</taxon>
    </lineage>
</organism>
<feature type="chain" id="PRO_5026923754" description="Lipoprotein" evidence="1">
    <location>
        <begin position="23"/>
        <end position="129"/>
    </location>
</feature>
<protein>
    <recommendedName>
        <fullName evidence="4">Lipoprotein</fullName>
    </recommendedName>
</protein>
<evidence type="ECO:0000256" key="1">
    <source>
        <dbReference type="SAM" id="SignalP"/>
    </source>
</evidence>
<proteinExistence type="predicted"/>
<dbReference type="Proteomes" id="UP000477739">
    <property type="component" value="Unassembled WGS sequence"/>
</dbReference>
<gene>
    <name evidence="2" type="ORF">GJV78_04385</name>
</gene>
<dbReference type="PROSITE" id="PS51257">
    <property type="entry name" value="PROKAR_LIPOPROTEIN"/>
    <property type="match status" value="1"/>
</dbReference>
<dbReference type="EMBL" id="WMJZ01000004">
    <property type="protein sequence ID" value="MTH45512.1"/>
    <property type="molecule type" value="Genomic_DNA"/>
</dbReference>
<reference evidence="2 3" key="1">
    <citation type="submission" date="2019-11" db="EMBL/GenBank/DDBJ databases">
        <title>Escherichia alba sp. nov. isolated from the gut of plastic-eating superworms Zophobas atratus.</title>
        <authorList>
            <person name="Yang Y."/>
        </authorList>
    </citation>
    <scope>NUCLEOTIDE SEQUENCE [LARGE SCALE GENOMIC DNA]</scope>
    <source>
        <strain evidence="3">BIT-B35</strain>
    </source>
</reference>
<keyword evidence="1" id="KW-0732">Signal</keyword>
<dbReference type="OrthoDB" id="6506626at2"/>
<accession>A0A6L6IF98</accession>
<evidence type="ECO:0008006" key="4">
    <source>
        <dbReference type="Google" id="ProtNLM"/>
    </source>
</evidence>
<keyword evidence="3" id="KW-1185">Reference proteome</keyword>
<evidence type="ECO:0000313" key="2">
    <source>
        <dbReference type="EMBL" id="MTH45512.1"/>
    </source>
</evidence>
<feature type="signal peptide" evidence="1">
    <location>
        <begin position="1"/>
        <end position="22"/>
    </location>
</feature>
<dbReference type="AlphaFoldDB" id="A0A6L6IF98"/>
<sequence length="129" mass="15358">MKVYLLLLAVMLSGCTSKWIPAAGKSDYTLQEAEEICYTEALRKLPIKNEIATETTYERPNLICDDEDNKKNKKKAHKKCYIDSYGWQLQGQKTRSYVLDVNEESRENYYRWCMQQKGWEKKNIFLWQK</sequence>